<keyword evidence="4" id="KW-1185">Reference proteome</keyword>
<organism evidence="2 4">
    <name type="scientific">Phaeobacter gallaeciensis</name>
    <dbReference type="NCBI Taxonomy" id="60890"/>
    <lineage>
        <taxon>Bacteria</taxon>
        <taxon>Pseudomonadati</taxon>
        <taxon>Pseudomonadota</taxon>
        <taxon>Alphaproteobacteria</taxon>
        <taxon>Rhodobacterales</taxon>
        <taxon>Roseobacteraceae</taxon>
        <taxon>Phaeobacter</taxon>
    </lineage>
</organism>
<dbReference type="EMBL" id="CP015124">
    <property type="protein sequence ID" value="ANP36597.1"/>
    <property type="molecule type" value="Genomic_DNA"/>
</dbReference>
<evidence type="ECO:0000313" key="5">
    <source>
        <dbReference type="Proteomes" id="UP001218364"/>
    </source>
</evidence>
<dbReference type="InterPro" id="IPR019660">
    <property type="entry name" value="Put_sensory_transdc_reg_YbjN"/>
</dbReference>
<dbReference type="OrthoDB" id="33037at2"/>
<dbReference type="CDD" id="cd17511">
    <property type="entry name" value="YbjN_AmyR-like"/>
    <property type="match status" value="1"/>
</dbReference>
<dbReference type="EMBL" id="JARCJK010000009">
    <property type="protein sequence ID" value="MDE4167278.1"/>
    <property type="molecule type" value="Genomic_DNA"/>
</dbReference>
<evidence type="ECO:0000313" key="3">
    <source>
        <dbReference type="EMBL" id="MDE4167278.1"/>
    </source>
</evidence>
<name>A0A1B0ZR11_9RHOB</name>
<dbReference type="RefSeq" id="WP_065271550.1">
    <property type="nucleotide sequence ID" value="NZ_CP015124.1"/>
</dbReference>
<keyword evidence="1" id="KW-0732">Signal</keyword>
<proteinExistence type="predicted"/>
<feature type="chain" id="PRO_5044370002" evidence="1">
    <location>
        <begin position="24"/>
        <end position="157"/>
    </location>
</feature>
<dbReference type="Pfam" id="PF10722">
    <property type="entry name" value="YbjN"/>
    <property type="match status" value="1"/>
</dbReference>
<protein>
    <submittedName>
        <fullName evidence="3">YbjN domain-containing protein</fullName>
    </submittedName>
</protein>
<dbReference type="Proteomes" id="UP001218364">
    <property type="component" value="Unassembled WGS sequence"/>
</dbReference>
<gene>
    <name evidence="2" type="ORF">JL2886_01689</name>
    <name evidence="3" type="ORF">PXK24_16400</name>
</gene>
<feature type="signal peptide" evidence="1">
    <location>
        <begin position="1"/>
        <end position="23"/>
    </location>
</feature>
<reference evidence="3 5" key="2">
    <citation type="submission" date="2023-02" db="EMBL/GenBank/DDBJ databases">
        <title>Population genomics of bacteria associated with diatom.</title>
        <authorList>
            <person name="Xie J."/>
            <person name="Wang H."/>
        </authorList>
    </citation>
    <scope>NUCLEOTIDE SEQUENCE [LARGE SCALE GENOMIC DNA]</scope>
    <source>
        <strain evidence="3 5">PT47_8</strain>
    </source>
</reference>
<dbReference type="AlphaFoldDB" id="A0A1B0ZR11"/>
<dbReference type="Proteomes" id="UP000092565">
    <property type="component" value="Chromosome"/>
</dbReference>
<reference evidence="2 4" key="1">
    <citation type="submission" date="2016-04" db="EMBL/GenBank/DDBJ databases">
        <authorList>
            <person name="Evans L.H."/>
            <person name="Alamgir A."/>
            <person name="Owens N."/>
            <person name="Weber N.D."/>
            <person name="Virtaneva K."/>
            <person name="Barbian K."/>
            <person name="Babar A."/>
            <person name="Rosenke K."/>
        </authorList>
    </citation>
    <scope>NUCLEOTIDE SEQUENCE [LARGE SCALE GENOMIC DNA]</scope>
    <source>
        <strain evidence="2 4">JL2886</strain>
    </source>
</reference>
<evidence type="ECO:0000313" key="2">
    <source>
        <dbReference type="EMBL" id="ANP36597.1"/>
    </source>
</evidence>
<sequence>MYPSRCLAILTAAALTLPIAAQAEPVFATDGDSLYRFFENEGAEVEATTDNVGDPKLRVTYYGSDFSVYYYGCDNNTDCNAVQFFSGYQTEGSVRLAKINEWNTENRFARAYISDEGSARIEMDIYLGRDGVSADDFAQQVSLWARAMKDFETFIDW</sequence>
<evidence type="ECO:0000256" key="1">
    <source>
        <dbReference type="SAM" id="SignalP"/>
    </source>
</evidence>
<accession>A0A1B0ZR11</accession>
<dbReference type="PATRIC" id="fig|60890.4.peg.1648"/>
<evidence type="ECO:0000313" key="4">
    <source>
        <dbReference type="Proteomes" id="UP000092565"/>
    </source>
</evidence>